<keyword evidence="1" id="KW-0812">Transmembrane</keyword>
<organism evidence="2 3">
    <name type="scientific">Salinimicrobium oceani</name>
    <dbReference type="NCBI Taxonomy" id="2722702"/>
    <lineage>
        <taxon>Bacteria</taxon>
        <taxon>Pseudomonadati</taxon>
        <taxon>Bacteroidota</taxon>
        <taxon>Flavobacteriia</taxon>
        <taxon>Flavobacteriales</taxon>
        <taxon>Flavobacteriaceae</taxon>
        <taxon>Salinimicrobium</taxon>
    </lineage>
</organism>
<proteinExistence type="predicted"/>
<dbReference type="RefSeq" id="WP_168137602.1">
    <property type="nucleotide sequence ID" value="NZ_JAAVJR010000003.1"/>
</dbReference>
<dbReference type="EMBL" id="JAAVJR010000003">
    <property type="protein sequence ID" value="NJW52478.1"/>
    <property type="molecule type" value="Genomic_DNA"/>
</dbReference>
<sequence>MHLRERLFGRKEILNSYTYQINWDWLFSKVVFIFAAILSMGIAAFVVWVLQ</sequence>
<dbReference type="Proteomes" id="UP000703674">
    <property type="component" value="Unassembled WGS sequence"/>
</dbReference>
<feature type="transmembrane region" description="Helical" evidence="1">
    <location>
        <begin position="30"/>
        <end position="50"/>
    </location>
</feature>
<reference evidence="2 3" key="1">
    <citation type="submission" date="2020-03" db="EMBL/GenBank/DDBJ databases">
        <title>Salinimicrobium sp. nov, isolated from SCS.</title>
        <authorList>
            <person name="Cao W.R."/>
        </authorList>
    </citation>
    <scope>NUCLEOTIDE SEQUENCE [LARGE SCALE GENOMIC DNA]</scope>
    <source>
        <strain evidence="3">J15B91</strain>
    </source>
</reference>
<comment type="caution">
    <text evidence="2">The sequence shown here is derived from an EMBL/GenBank/DDBJ whole genome shotgun (WGS) entry which is preliminary data.</text>
</comment>
<evidence type="ECO:0000256" key="1">
    <source>
        <dbReference type="SAM" id="Phobius"/>
    </source>
</evidence>
<name>A0ABX1D1C7_9FLAO</name>
<evidence type="ECO:0000313" key="3">
    <source>
        <dbReference type="Proteomes" id="UP000703674"/>
    </source>
</evidence>
<gene>
    <name evidence="2" type="ORF">HC175_06055</name>
</gene>
<keyword evidence="1" id="KW-1133">Transmembrane helix</keyword>
<keyword evidence="1" id="KW-0472">Membrane</keyword>
<protein>
    <submittedName>
        <fullName evidence="2">Uncharacterized protein</fullName>
    </submittedName>
</protein>
<evidence type="ECO:0000313" key="2">
    <source>
        <dbReference type="EMBL" id="NJW52478.1"/>
    </source>
</evidence>
<accession>A0ABX1D1C7</accession>
<keyword evidence="3" id="KW-1185">Reference proteome</keyword>